<name>A0ABX3GT43_PAEBO</name>
<gene>
    <name evidence="1" type="ORF">BSK56_33160</name>
</gene>
<evidence type="ECO:0000313" key="1">
    <source>
        <dbReference type="EMBL" id="OMD35241.1"/>
    </source>
</evidence>
<dbReference type="PROSITE" id="PS51257">
    <property type="entry name" value="PROKAR_LIPOPROTEIN"/>
    <property type="match status" value="1"/>
</dbReference>
<dbReference type="EMBL" id="MPTB01000098">
    <property type="protein sequence ID" value="OMD35241.1"/>
    <property type="molecule type" value="Genomic_DNA"/>
</dbReference>
<protein>
    <recommendedName>
        <fullName evidence="3">DUF5105 domain-containing protein</fullName>
    </recommendedName>
</protein>
<dbReference type="Proteomes" id="UP000187412">
    <property type="component" value="Unassembled WGS sequence"/>
</dbReference>
<accession>A0ABX3GT43</accession>
<comment type="caution">
    <text evidence="1">The sequence shown here is derived from an EMBL/GenBank/DDBJ whole genome shotgun (WGS) entry which is preliminary data.</text>
</comment>
<keyword evidence="2" id="KW-1185">Reference proteome</keyword>
<evidence type="ECO:0000313" key="2">
    <source>
        <dbReference type="Proteomes" id="UP000187412"/>
    </source>
</evidence>
<reference evidence="1 2" key="1">
    <citation type="submission" date="2016-10" db="EMBL/GenBank/DDBJ databases">
        <title>Paenibacillus species isolates.</title>
        <authorList>
            <person name="Beno S.M."/>
        </authorList>
    </citation>
    <scope>NUCLEOTIDE SEQUENCE [LARGE SCALE GENOMIC DNA]</scope>
    <source>
        <strain evidence="1 2">FSL H7-0744</strain>
    </source>
</reference>
<evidence type="ECO:0008006" key="3">
    <source>
        <dbReference type="Google" id="ProtNLM"/>
    </source>
</evidence>
<sequence>MEKFTLGIAVLVFVILAGCSQKEYHPTKESISKIEASVESSEKSAVKILSDLANQEFSIQADQISEDDYTFMEAFGKAFINLYTGAVAEQETVSFKNYIANKNLLQFTNKMLELEQLQDSKGGNGIIFGLDNEFKKAELKRLDNNLYYLELPFSNQGSGMSCKLLVQSVNKSLIIVDLYFGNKDGVDTLATGHPAVRKLNNPKLWDDQEWVDGVMEKLEKYETELLSM</sequence>
<organism evidence="1 2">
    <name type="scientific">Paenibacillus borealis</name>
    <dbReference type="NCBI Taxonomy" id="160799"/>
    <lineage>
        <taxon>Bacteria</taxon>
        <taxon>Bacillati</taxon>
        <taxon>Bacillota</taxon>
        <taxon>Bacilli</taxon>
        <taxon>Bacillales</taxon>
        <taxon>Paenibacillaceae</taxon>
        <taxon>Paenibacillus</taxon>
    </lineage>
</organism>
<proteinExistence type="predicted"/>
<dbReference type="RefSeq" id="WP_076114605.1">
    <property type="nucleotide sequence ID" value="NZ_MPTB01000098.1"/>
</dbReference>